<dbReference type="OrthoDB" id="1882297at2759"/>
<dbReference type="InterPro" id="IPR000873">
    <property type="entry name" value="AMP-dep_synth/lig_dom"/>
</dbReference>
<dbReference type="AlphaFoldDB" id="A0A420YJD8"/>
<keyword evidence="4" id="KW-0443">Lipid metabolism</keyword>
<evidence type="ECO:0008006" key="9">
    <source>
        <dbReference type="Google" id="ProtNLM"/>
    </source>
</evidence>
<dbReference type="STRING" id="177199.A0A420YJD8"/>
<accession>A0A420YJD8</accession>
<evidence type="ECO:0000259" key="6">
    <source>
        <dbReference type="Pfam" id="PF13193"/>
    </source>
</evidence>
<evidence type="ECO:0000313" key="8">
    <source>
        <dbReference type="Proteomes" id="UP000275385"/>
    </source>
</evidence>
<keyword evidence="3" id="KW-0276">Fatty acid metabolism</keyword>
<dbReference type="Gene3D" id="3.40.50.12780">
    <property type="entry name" value="N-terminal domain of ligase-like"/>
    <property type="match status" value="1"/>
</dbReference>
<dbReference type="Proteomes" id="UP000275385">
    <property type="component" value="Unassembled WGS sequence"/>
</dbReference>
<dbReference type="Pfam" id="PF00501">
    <property type="entry name" value="AMP-binding"/>
    <property type="match status" value="1"/>
</dbReference>
<evidence type="ECO:0000256" key="4">
    <source>
        <dbReference type="ARBA" id="ARBA00023098"/>
    </source>
</evidence>
<dbReference type="Gene3D" id="3.30.300.30">
    <property type="match status" value="1"/>
</dbReference>
<reference evidence="7 8" key="1">
    <citation type="submission" date="2018-08" db="EMBL/GenBank/DDBJ databases">
        <title>Draft genome of the lignicolous fungus Coniochaeta pulveracea.</title>
        <authorList>
            <person name="Borstlap C.J."/>
            <person name="De Witt R.N."/>
            <person name="Botha A."/>
            <person name="Volschenk H."/>
        </authorList>
    </citation>
    <scope>NUCLEOTIDE SEQUENCE [LARGE SCALE GENOMIC DNA]</scope>
    <source>
        <strain evidence="7 8">CAB683</strain>
    </source>
</reference>
<evidence type="ECO:0000256" key="2">
    <source>
        <dbReference type="ARBA" id="ARBA00022598"/>
    </source>
</evidence>
<dbReference type="SUPFAM" id="SSF56801">
    <property type="entry name" value="Acetyl-CoA synthetase-like"/>
    <property type="match status" value="1"/>
</dbReference>
<dbReference type="InterPro" id="IPR042099">
    <property type="entry name" value="ANL_N_sf"/>
</dbReference>
<comment type="caution">
    <text evidence="7">The sequence shown here is derived from an EMBL/GenBank/DDBJ whole genome shotgun (WGS) entry which is preliminary data.</text>
</comment>
<proteinExistence type="inferred from homology"/>
<dbReference type="InterPro" id="IPR020845">
    <property type="entry name" value="AMP-binding_CS"/>
</dbReference>
<dbReference type="EMBL" id="QVQW01000006">
    <property type="protein sequence ID" value="RKU47997.1"/>
    <property type="molecule type" value="Genomic_DNA"/>
</dbReference>
<evidence type="ECO:0000256" key="3">
    <source>
        <dbReference type="ARBA" id="ARBA00022832"/>
    </source>
</evidence>
<feature type="domain" description="AMP-binding enzyme C-terminal" evidence="6">
    <location>
        <begin position="490"/>
        <end position="566"/>
    </location>
</feature>
<dbReference type="InterPro" id="IPR025110">
    <property type="entry name" value="AMP-bd_C"/>
</dbReference>
<evidence type="ECO:0000259" key="5">
    <source>
        <dbReference type="Pfam" id="PF00501"/>
    </source>
</evidence>
<name>A0A420YJD8_9PEZI</name>
<dbReference type="FunFam" id="3.30.300.30:FF:000008">
    <property type="entry name" value="2,3-dihydroxybenzoate-AMP ligase"/>
    <property type="match status" value="1"/>
</dbReference>
<dbReference type="GO" id="GO:0016874">
    <property type="term" value="F:ligase activity"/>
    <property type="evidence" value="ECO:0007669"/>
    <property type="project" value="UniProtKB-KW"/>
</dbReference>
<sequence length="584" mass="64898">MSSPPSRLRTILGHLLPNSNEQSQQPSQDAYIHDHHIHQLSPTFFLERAAAIEPDAEAIYHVTVNNKVLRRSYREFADRARGLAYYLMKRGYKRVGVLAPNTPAFLESIYGVVAGGAVIVPVNYRLKQEDIAYIFDFAEVDSIIVDAEFVHLLDGYLKTHADTPIIIDNDTDATEGQLCGPFDEAVLEGLLYDRDNGAKGWAGLQSQCTNEDDMLAIPFTSGTTSKPKGVIYTHRGAYLAALANVVESGLNYHSGRCKYLWTLPMFHAMGWTFPWSICAVRGTNICLRKVDYPLIWRLLKEEGVTHFNAAPTVNTLLCNSPEAERLPNPVRVTVAASPPTAHLFEQMSGLNLHPVHVYGLTETYGPITKGYHMPHWDTVPTHERFALMARQGHGFITSLPVRVVKPELAEKGVLVDVERNGKEIGEIVFFGNITCKGYYKDPEATRKLFLGGGLHSGDLAVWHPDGALQIQDRAKDIIISGGENISSVALESMLVEHPDVLEAGVVAVPDSHWGERPKAYLTVKEGKELKGVDVIEWAKHQSSISKFMVPREVEIVKELPKTSTGKIKKNVLREWAKHGRKGSE</sequence>
<protein>
    <recommendedName>
        <fullName evidence="9">Acyl-CoA synthetase member 3, mitochondrial</fullName>
    </recommendedName>
</protein>
<dbReference type="Pfam" id="PF13193">
    <property type="entry name" value="AMP-binding_C"/>
    <property type="match status" value="1"/>
</dbReference>
<dbReference type="GO" id="GO:0006631">
    <property type="term" value="P:fatty acid metabolic process"/>
    <property type="evidence" value="ECO:0007669"/>
    <property type="project" value="UniProtKB-KW"/>
</dbReference>
<evidence type="ECO:0000256" key="1">
    <source>
        <dbReference type="ARBA" id="ARBA00006432"/>
    </source>
</evidence>
<gene>
    <name evidence="7" type="ORF">DL546_005805</name>
</gene>
<organism evidence="7 8">
    <name type="scientific">Coniochaeta pulveracea</name>
    <dbReference type="NCBI Taxonomy" id="177199"/>
    <lineage>
        <taxon>Eukaryota</taxon>
        <taxon>Fungi</taxon>
        <taxon>Dikarya</taxon>
        <taxon>Ascomycota</taxon>
        <taxon>Pezizomycotina</taxon>
        <taxon>Sordariomycetes</taxon>
        <taxon>Sordariomycetidae</taxon>
        <taxon>Coniochaetales</taxon>
        <taxon>Coniochaetaceae</taxon>
        <taxon>Coniochaeta</taxon>
    </lineage>
</organism>
<dbReference type="PROSITE" id="PS00455">
    <property type="entry name" value="AMP_BINDING"/>
    <property type="match status" value="1"/>
</dbReference>
<dbReference type="PANTHER" id="PTHR43859:SF4">
    <property type="entry name" value="BUTANOATE--COA LIGASE AAE1-RELATED"/>
    <property type="match status" value="1"/>
</dbReference>
<feature type="domain" description="AMP-dependent synthetase/ligase" evidence="5">
    <location>
        <begin position="46"/>
        <end position="439"/>
    </location>
</feature>
<keyword evidence="2" id="KW-0436">Ligase</keyword>
<comment type="similarity">
    <text evidence="1">Belongs to the ATP-dependent AMP-binding enzyme family.</text>
</comment>
<dbReference type="PANTHER" id="PTHR43859">
    <property type="entry name" value="ACYL-ACTIVATING ENZYME"/>
    <property type="match status" value="1"/>
</dbReference>
<evidence type="ECO:0000313" key="7">
    <source>
        <dbReference type="EMBL" id="RKU47997.1"/>
    </source>
</evidence>
<keyword evidence="8" id="KW-1185">Reference proteome</keyword>
<dbReference type="InterPro" id="IPR045851">
    <property type="entry name" value="AMP-bd_C_sf"/>
</dbReference>